<proteinExistence type="predicted"/>
<feature type="compositionally biased region" description="Polar residues" evidence="1">
    <location>
        <begin position="1193"/>
        <end position="1202"/>
    </location>
</feature>
<feature type="region of interest" description="Disordered" evidence="1">
    <location>
        <begin position="848"/>
        <end position="867"/>
    </location>
</feature>
<dbReference type="GeneID" id="100202167"/>
<feature type="region of interest" description="Disordered" evidence="1">
    <location>
        <begin position="257"/>
        <end position="282"/>
    </location>
</feature>
<feature type="compositionally biased region" description="Basic and acidic residues" evidence="1">
    <location>
        <begin position="1181"/>
        <end position="1192"/>
    </location>
</feature>
<feature type="region of interest" description="Disordered" evidence="1">
    <location>
        <begin position="783"/>
        <end position="806"/>
    </location>
</feature>
<feature type="compositionally biased region" description="Polar residues" evidence="1">
    <location>
        <begin position="257"/>
        <end position="277"/>
    </location>
</feature>
<evidence type="ECO:0000256" key="2">
    <source>
        <dbReference type="SAM" id="SignalP"/>
    </source>
</evidence>
<evidence type="ECO:0000313" key="3">
    <source>
        <dbReference type="Proteomes" id="UP001652625"/>
    </source>
</evidence>
<dbReference type="Proteomes" id="UP001652625">
    <property type="component" value="Chromosome 04"/>
</dbReference>
<feature type="compositionally biased region" description="Basic and acidic residues" evidence="1">
    <location>
        <begin position="556"/>
        <end position="567"/>
    </location>
</feature>
<evidence type="ECO:0000313" key="4">
    <source>
        <dbReference type="RefSeq" id="XP_065652214.1"/>
    </source>
</evidence>
<feature type="compositionally biased region" description="Low complexity" evidence="1">
    <location>
        <begin position="1350"/>
        <end position="1362"/>
    </location>
</feature>
<feature type="region of interest" description="Disordered" evidence="1">
    <location>
        <begin position="953"/>
        <end position="978"/>
    </location>
</feature>
<feature type="region of interest" description="Disordered" evidence="1">
    <location>
        <begin position="661"/>
        <end position="686"/>
    </location>
</feature>
<gene>
    <name evidence="4" type="primary">LOC100202167</name>
</gene>
<feature type="compositionally biased region" description="Low complexity" evidence="1">
    <location>
        <begin position="1205"/>
        <end position="1249"/>
    </location>
</feature>
<dbReference type="RefSeq" id="XP_065652214.1">
    <property type="nucleotide sequence ID" value="XM_065796142.1"/>
</dbReference>
<accession>A0ABM4BST3</accession>
<feature type="compositionally biased region" description="Polar residues" evidence="1">
    <location>
        <begin position="854"/>
        <end position="867"/>
    </location>
</feature>
<evidence type="ECO:0000256" key="1">
    <source>
        <dbReference type="SAM" id="MobiDB-lite"/>
    </source>
</evidence>
<feature type="region of interest" description="Disordered" evidence="1">
    <location>
        <begin position="1181"/>
        <end position="1286"/>
    </location>
</feature>
<sequence length="1435" mass="159182">MIHFWLLLLHYLSAFVDCSLEEDVTEFYDVGGSPVHMIVSGSVLVSDELHDLDVQSIIPLNATVIEKHNKSFILNSTNEIPENYVSQAHGNDVAKANSNEPFEIQQKAVLKKAKKNTNKHVRKKKLRKNLKNKTSIKKIFKKYGYGKKKTKFSGNFYKNDNQAIEIEHAQQKYKLPTYEKISNDSEVSGMVRDEIPKKNDKDLLKTIYPPPSNMWKINKELTVTQKTLEEKGVLGEKRISDAKKAVSDQTDSIEAQLENEQNASFEDSVKIQTSSRPSLPVKINPKEKLQNNILSQKNQNDRFKIQTKIHGDEDQSAPLNKLHRSQEEKIFTDKNLSDKLLSKNNNQLQKQKSLSAKNIADNHMSKNNNKLGMHHTEVFYGKPPIMSQKPIIKTLNQFKAANENTKPNSLLNPSKHNSFIIENSFNAMYAPAEKQEVAQALDSSTVLSNNKLLKNEADTNNEEAAFERSGATKVENKPQEETLMTGSLVARAQENKVESTPNTGTKEALFHQQIDDGVQPGVQTEETVQQISNVESDSSQDSTEAQVLSTTTSDLPNKDVSGENLNSKEYEENVCDSCENLEDQTKVVNENKNITLQTDASEQAKQNVEKQTQNVAFEDQVKQNEELVKEQSETTPLNEAVQHLPDVVLYKSQNVNENVVSQTNSDEIPAKENEQYASARKNEDDEITITAETPQEARNHFEMFQNSTSNEKSSMNSNNINNLEEMSNNLITNSVSSQTTAPLKEESEQFHTQSFSAIIPNPSAIQDQLPDSSKFVNTDSKVLASSNVNQPQSEIRTDESDQENSNQNEIYKHQQDIAFMKNENQKAQEIFAREKEEKSNNLYTQNTEKHEYQSENNQVQTQPTNEKGYNNVGFAVNAEEIPFNNKVAFAQAKEKEQENLEASNKFSTSIAGDYSSLKQNSSVPHAEVESYVLPAYQSTSSESEPSIEVLTTNQQLRESSQPSFLKTETGGKNKDAYVNNLADDTQGELLSRNDLAKPVVKNTNYKNLQYSTPTNIVNVKTDQLIDPLNSTTLASTYSNNVQPLGSIKEQQYGTAGDFFLPAGVNPGAPMSSQMIDLWKLRGIAPQRGFLRGKIVNRKILKHIYSNPVQKTNAASKKKTSGIPIKHWSGMQQVPNNVMSVLKPKHPTGPSIAYQQTIPEEATNLYLNIKQKSIKKLDKNDKLDDNEGLEEKVSSSLAHKSPSQTPPGVSSPLSPAVPSPVSNEISPSSSPLSPALSPSTSNSVPSESSPATNSALSPGTHKAPGANSAAHHEQNKPQTSGYGFGSGSGHGYGERSFGWGGGGGWAGVPPPNGMPIPSYGPPPGMPDFPKIGQAVPPPAGSNPQLNQPLASSSQGSLSSNLVNKKPKLNPKIKVGYKSSLLTQNAKVNFKIGKNPKMRIPYKKKDDAFPYKKKDYTIAYKKKDNMFLNSVTLRKKR</sequence>
<feature type="signal peptide" evidence="2">
    <location>
        <begin position="1"/>
        <end position="18"/>
    </location>
</feature>
<feature type="region of interest" description="Disordered" evidence="1">
    <location>
        <begin position="532"/>
        <end position="567"/>
    </location>
</feature>
<keyword evidence="2" id="KW-0732">Signal</keyword>
<feature type="compositionally biased region" description="Polar residues" evidence="1">
    <location>
        <begin position="953"/>
        <end position="966"/>
    </location>
</feature>
<feature type="compositionally biased region" description="Polar residues" evidence="1">
    <location>
        <begin position="1340"/>
        <end position="1349"/>
    </location>
</feature>
<organism evidence="3 4">
    <name type="scientific">Hydra vulgaris</name>
    <name type="common">Hydra</name>
    <name type="synonym">Hydra attenuata</name>
    <dbReference type="NCBI Taxonomy" id="6087"/>
    <lineage>
        <taxon>Eukaryota</taxon>
        <taxon>Metazoa</taxon>
        <taxon>Cnidaria</taxon>
        <taxon>Hydrozoa</taxon>
        <taxon>Hydroidolina</taxon>
        <taxon>Anthoathecata</taxon>
        <taxon>Aplanulata</taxon>
        <taxon>Hydridae</taxon>
        <taxon>Hydra</taxon>
    </lineage>
</organism>
<name>A0ABM4BST3_HYDVU</name>
<keyword evidence="3" id="KW-1185">Reference proteome</keyword>
<feature type="region of interest" description="Disordered" evidence="1">
    <location>
        <begin position="1312"/>
        <end position="1364"/>
    </location>
</feature>
<feature type="compositionally biased region" description="Polar residues" evidence="1">
    <location>
        <begin position="532"/>
        <end position="555"/>
    </location>
</feature>
<feature type="compositionally biased region" description="Pro residues" evidence="1">
    <location>
        <begin position="1312"/>
        <end position="1325"/>
    </location>
</feature>
<protein>
    <submittedName>
        <fullName evidence="4">MATH and LRR domain-containing protein PFE0570w</fullName>
    </submittedName>
</protein>
<feature type="compositionally biased region" description="Polar residues" evidence="1">
    <location>
        <begin position="783"/>
        <end position="794"/>
    </location>
</feature>
<reference evidence="4" key="1">
    <citation type="submission" date="2025-08" db="UniProtKB">
        <authorList>
            <consortium name="RefSeq"/>
        </authorList>
    </citation>
    <scope>IDENTIFICATION</scope>
</reference>
<feature type="chain" id="PRO_5045865119" evidence="2">
    <location>
        <begin position="19"/>
        <end position="1435"/>
    </location>
</feature>